<name>A0A165J1X1_9BASI</name>
<dbReference type="SUPFAM" id="SSF103506">
    <property type="entry name" value="Mitochondrial carrier"/>
    <property type="match status" value="1"/>
</dbReference>
<evidence type="ECO:0000313" key="7">
    <source>
        <dbReference type="EMBL" id="KZT61262.1"/>
    </source>
</evidence>
<evidence type="ECO:0000256" key="4">
    <source>
        <dbReference type="ARBA" id="ARBA00023136"/>
    </source>
</evidence>
<gene>
    <name evidence="7" type="ORF">CALCODRAFT_514799</name>
</gene>
<sequence>MSNPSLRHVYHPSSSSWTFDTPSSSIHGAVNPPFSSPRVDLPLPTASDALPELDASTWPRKILTLLLIQYASTAIAMPFEGAKVLSQVEWIPKEGVTEWVDEEIEDVRDDESDVSDAGPSYFHDPNPAPLHHPTPRRTSSMTLRRQSSTRPVSMDVGIYRRPPWVLPPFGDPGVWGMIKRIMRTRTEGIWTLWNGQLPSTMIDILTSTVQPFLHTVLASIPFLAPAPPNLLLGPAPVPLVLSHILTGVLLIPLDHLRTHLILKPSLRSLPSAQRTALPPRLHFGSLMSQYMHPHLLLPALLSSSIPHVLSLLLPRLLPPTLTPTLAAHPVLQPVLSLTFTAASLLITLPLETVKRRLQAQTPLNLVEPPPTISSEYNHTPPLPQHRVLTRPMPYYGILDTLYRIMSEESSVPPPPPEHREKAATSFWTSTGIRQLYRGYGMALTAGIIVFGLGLLGGDLDEPGWAEL</sequence>
<feature type="transmembrane region" description="Helical" evidence="6">
    <location>
        <begin position="230"/>
        <end position="253"/>
    </location>
</feature>
<dbReference type="GO" id="GO:0016020">
    <property type="term" value="C:membrane"/>
    <property type="evidence" value="ECO:0007669"/>
    <property type="project" value="UniProtKB-SubCell"/>
</dbReference>
<comment type="subcellular location">
    <subcellularLocation>
        <location evidence="1">Membrane</location>
    </subcellularLocation>
</comment>
<dbReference type="STRING" id="1353952.A0A165J1X1"/>
<reference evidence="7 8" key="1">
    <citation type="journal article" date="2016" name="Mol. Biol. Evol.">
        <title>Comparative Genomics of Early-Diverging Mushroom-Forming Fungi Provides Insights into the Origins of Lignocellulose Decay Capabilities.</title>
        <authorList>
            <person name="Nagy L.G."/>
            <person name="Riley R."/>
            <person name="Tritt A."/>
            <person name="Adam C."/>
            <person name="Daum C."/>
            <person name="Floudas D."/>
            <person name="Sun H."/>
            <person name="Yadav J.S."/>
            <person name="Pangilinan J."/>
            <person name="Larsson K.H."/>
            <person name="Matsuura K."/>
            <person name="Barry K."/>
            <person name="Labutti K."/>
            <person name="Kuo R."/>
            <person name="Ohm R.A."/>
            <person name="Bhattacharya S.S."/>
            <person name="Shirouzu T."/>
            <person name="Yoshinaga Y."/>
            <person name="Martin F.M."/>
            <person name="Grigoriev I.V."/>
            <person name="Hibbett D.S."/>
        </authorList>
    </citation>
    <scope>NUCLEOTIDE SEQUENCE [LARGE SCALE GENOMIC DNA]</scope>
    <source>
        <strain evidence="7 8">HHB12733</strain>
    </source>
</reference>
<organism evidence="7 8">
    <name type="scientific">Calocera cornea HHB12733</name>
    <dbReference type="NCBI Taxonomy" id="1353952"/>
    <lineage>
        <taxon>Eukaryota</taxon>
        <taxon>Fungi</taxon>
        <taxon>Dikarya</taxon>
        <taxon>Basidiomycota</taxon>
        <taxon>Agaricomycotina</taxon>
        <taxon>Dacrymycetes</taxon>
        <taxon>Dacrymycetales</taxon>
        <taxon>Dacrymycetaceae</taxon>
        <taxon>Calocera</taxon>
    </lineage>
</organism>
<dbReference type="Proteomes" id="UP000076842">
    <property type="component" value="Unassembled WGS sequence"/>
</dbReference>
<accession>A0A165J1X1</accession>
<protein>
    <recommendedName>
        <fullName evidence="9">Mitochondrial carrier</fullName>
    </recommendedName>
</protein>
<dbReference type="InterPro" id="IPR023395">
    <property type="entry name" value="MCP_dom_sf"/>
</dbReference>
<feature type="compositionally biased region" description="Polar residues" evidence="5">
    <location>
        <begin position="136"/>
        <end position="148"/>
    </location>
</feature>
<keyword evidence="4 6" id="KW-0472">Membrane</keyword>
<dbReference type="InParanoid" id="A0A165J1X1"/>
<dbReference type="OrthoDB" id="77989at2759"/>
<evidence type="ECO:0008006" key="9">
    <source>
        <dbReference type="Google" id="ProtNLM"/>
    </source>
</evidence>
<dbReference type="Gene3D" id="1.50.40.10">
    <property type="entry name" value="Mitochondrial carrier domain"/>
    <property type="match status" value="1"/>
</dbReference>
<dbReference type="EMBL" id="KV423924">
    <property type="protein sequence ID" value="KZT61262.1"/>
    <property type="molecule type" value="Genomic_DNA"/>
</dbReference>
<feature type="region of interest" description="Disordered" evidence="5">
    <location>
        <begin position="108"/>
        <end position="148"/>
    </location>
</feature>
<dbReference type="AlphaFoldDB" id="A0A165J1X1"/>
<keyword evidence="8" id="KW-1185">Reference proteome</keyword>
<evidence type="ECO:0000256" key="6">
    <source>
        <dbReference type="SAM" id="Phobius"/>
    </source>
</evidence>
<evidence type="ECO:0000256" key="5">
    <source>
        <dbReference type="SAM" id="MobiDB-lite"/>
    </source>
</evidence>
<feature type="transmembrane region" description="Helical" evidence="6">
    <location>
        <begin position="439"/>
        <end position="457"/>
    </location>
</feature>
<keyword evidence="3 6" id="KW-1133">Transmembrane helix</keyword>
<evidence type="ECO:0000313" key="8">
    <source>
        <dbReference type="Proteomes" id="UP000076842"/>
    </source>
</evidence>
<dbReference type="FunCoup" id="A0A165J1X1">
    <property type="interactions" value="32"/>
</dbReference>
<evidence type="ECO:0000256" key="2">
    <source>
        <dbReference type="ARBA" id="ARBA00022692"/>
    </source>
</evidence>
<evidence type="ECO:0000256" key="3">
    <source>
        <dbReference type="ARBA" id="ARBA00022989"/>
    </source>
</evidence>
<evidence type="ECO:0000256" key="1">
    <source>
        <dbReference type="ARBA" id="ARBA00004370"/>
    </source>
</evidence>
<keyword evidence="2 6" id="KW-0812">Transmembrane</keyword>
<proteinExistence type="predicted"/>